<dbReference type="GO" id="GO:0042597">
    <property type="term" value="C:periplasmic space"/>
    <property type="evidence" value="ECO:0007669"/>
    <property type="project" value="InterPro"/>
</dbReference>
<dbReference type="EMBL" id="NHSJ01000092">
    <property type="protein sequence ID" value="PPQ29459.1"/>
    <property type="molecule type" value="Genomic_DNA"/>
</dbReference>
<evidence type="ECO:0008006" key="3">
    <source>
        <dbReference type="Google" id="ProtNLM"/>
    </source>
</evidence>
<organism evidence="1 2">
    <name type="scientific">Rhodoblastus sphagnicola</name>
    <dbReference type="NCBI Taxonomy" id="333368"/>
    <lineage>
        <taxon>Bacteria</taxon>
        <taxon>Pseudomonadati</taxon>
        <taxon>Pseudomonadota</taxon>
        <taxon>Alphaproteobacteria</taxon>
        <taxon>Hyphomicrobiales</taxon>
        <taxon>Rhodoblastaceae</taxon>
        <taxon>Rhodoblastus</taxon>
    </lineage>
</organism>
<keyword evidence="2" id="KW-1185">Reference proteome</keyword>
<dbReference type="OrthoDB" id="8456569at2"/>
<dbReference type="InterPro" id="IPR012899">
    <property type="entry name" value="LTXXQ"/>
</dbReference>
<dbReference type="Proteomes" id="UP000239089">
    <property type="component" value="Unassembled WGS sequence"/>
</dbReference>
<name>A0A2S6N4D5_9HYPH</name>
<evidence type="ECO:0000313" key="2">
    <source>
        <dbReference type="Proteomes" id="UP000239089"/>
    </source>
</evidence>
<reference evidence="1 2" key="1">
    <citation type="journal article" date="2018" name="Arch. Microbiol.">
        <title>New insights into the metabolic potential of the phototrophic purple bacterium Rhodopila globiformis DSM 161(T) from its draft genome sequence and evidence for a vanadium-dependent nitrogenase.</title>
        <authorList>
            <person name="Imhoff J.F."/>
            <person name="Rahn T."/>
            <person name="Kunzel S."/>
            <person name="Neulinger S.C."/>
        </authorList>
    </citation>
    <scope>NUCLEOTIDE SEQUENCE [LARGE SCALE GENOMIC DNA]</scope>
    <source>
        <strain evidence="1 2">DSM 16996</strain>
    </source>
</reference>
<dbReference type="AlphaFoldDB" id="A0A2S6N4D5"/>
<accession>A0A2S6N4D5</accession>
<proteinExistence type="predicted"/>
<dbReference type="RefSeq" id="WP_104508715.1">
    <property type="nucleotide sequence ID" value="NZ_JACIGC010000025.1"/>
</dbReference>
<comment type="caution">
    <text evidence="1">The sequence shown here is derived from an EMBL/GenBank/DDBJ whole genome shotgun (WGS) entry which is preliminary data.</text>
</comment>
<evidence type="ECO:0000313" key="1">
    <source>
        <dbReference type="EMBL" id="PPQ29459.1"/>
    </source>
</evidence>
<protein>
    <recommendedName>
        <fullName evidence="3">LTXXQ motif family protein</fullName>
    </recommendedName>
</protein>
<dbReference type="Pfam" id="PF07813">
    <property type="entry name" value="LTXXQ"/>
    <property type="match status" value="1"/>
</dbReference>
<sequence>MRKLSIAALVLAIAAFTPALAPARAGTSEIERVCAPRPDQAEREARFTDRFAEHLRLSDAQKASYKAFQEARKKSVETATARLCAKKPDVTTFEGRLAFHQAFLEDRLDAVKAENPKLIDFYNSLDAEQKNKFDKFREGMTRRGGR</sequence>
<gene>
    <name evidence="1" type="ORF">CCR94_15235</name>
</gene>